<dbReference type="Gene3D" id="3.40.50.150">
    <property type="entry name" value="Vaccinia Virus protein VP39"/>
    <property type="match status" value="1"/>
</dbReference>
<accession>A0A1G8ZSY2</accession>
<organism evidence="2 3">
    <name type="scientific">Ferrimonas sediminum</name>
    <dbReference type="NCBI Taxonomy" id="718193"/>
    <lineage>
        <taxon>Bacteria</taxon>
        <taxon>Pseudomonadati</taxon>
        <taxon>Pseudomonadota</taxon>
        <taxon>Gammaproteobacteria</taxon>
        <taxon>Alteromonadales</taxon>
        <taxon>Ferrimonadaceae</taxon>
        <taxon>Ferrimonas</taxon>
    </lineage>
</organism>
<dbReference type="EMBL" id="FNEM01000021">
    <property type="protein sequence ID" value="SDK18232.1"/>
    <property type="molecule type" value="Genomic_DNA"/>
</dbReference>
<dbReference type="InterPro" id="IPR029063">
    <property type="entry name" value="SAM-dependent_MTases_sf"/>
</dbReference>
<keyword evidence="2" id="KW-0808">Transferase</keyword>
<proteinExistence type="predicted"/>
<dbReference type="OrthoDB" id="932345at2"/>
<keyword evidence="3" id="KW-1185">Reference proteome</keyword>
<name>A0A1G8ZSY2_9GAMM</name>
<dbReference type="RefSeq" id="WP_090367851.1">
    <property type="nucleotide sequence ID" value="NZ_FNEM01000021.1"/>
</dbReference>
<dbReference type="GO" id="GO:0032259">
    <property type="term" value="P:methylation"/>
    <property type="evidence" value="ECO:0007669"/>
    <property type="project" value="UniProtKB-KW"/>
</dbReference>
<protein>
    <submittedName>
        <fullName evidence="2">Methyltransferase domain-containing protein</fullName>
    </submittedName>
</protein>
<evidence type="ECO:0000313" key="2">
    <source>
        <dbReference type="EMBL" id="SDK18232.1"/>
    </source>
</evidence>
<sequence length="242" mass="28299">MSLTRVLARNLTNYENRDCFGARLRLKRLQPLMALIEQLSQRHDEVRILDVGGMEEYWQVLPDEFLERNKVRLTLSNLPQQDKPENHGRFRFVVADGCDLHQFERNSFHVVHSNSVLEHVGDWANMVRFAREVTRVGERYFVQTPNYWFPVEPHCVTPFFHWLPKPTRIALVQQFGLGNWPRAETVAEAVQTVESARLINRKMLQTLFPEAELQVERFCGLNKSMVAMGPRNRISQDRRAGS</sequence>
<feature type="domain" description="Methyltransferase type 11" evidence="1">
    <location>
        <begin position="84"/>
        <end position="136"/>
    </location>
</feature>
<dbReference type="GO" id="GO:0008757">
    <property type="term" value="F:S-adenosylmethionine-dependent methyltransferase activity"/>
    <property type="evidence" value="ECO:0007669"/>
    <property type="project" value="InterPro"/>
</dbReference>
<evidence type="ECO:0000313" key="3">
    <source>
        <dbReference type="Proteomes" id="UP000199527"/>
    </source>
</evidence>
<keyword evidence="2" id="KW-0489">Methyltransferase</keyword>
<evidence type="ECO:0000259" key="1">
    <source>
        <dbReference type="Pfam" id="PF08241"/>
    </source>
</evidence>
<dbReference type="InterPro" id="IPR013216">
    <property type="entry name" value="Methyltransf_11"/>
</dbReference>
<dbReference type="SUPFAM" id="SSF53335">
    <property type="entry name" value="S-adenosyl-L-methionine-dependent methyltransferases"/>
    <property type="match status" value="1"/>
</dbReference>
<dbReference type="CDD" id="cd02440">
    <property type="entry name" value="AdoMet_MTases"/>
    <property type="match status" value="1"/>
</dbReference>
<dbReference type="Proteomes" id="UP000199527">
    <property type="component" value="Unassembled WGS sequence"/>
</dbReference>
<reference evidence="3" key="1">
    <citation type="submission" date="2016-10" db="EMBL/GenBank/DDBJ databases">
        <authorList>
            <person name="Varghese N."/>
            <person name="Submissions S."/>
        </authorList>
    </citation>
    <scope>NUCLEOTIDE SEQUENCE [LARGE SCALE GENOMIC DNA]</scope>
    <source>
        <strain evidence="3">DSM 23317</strain>
    </source>
</reference>
<gene>
    <name evidence="2" type="ORF">SAMN04488540_1211</name>
</gene>
<dbReference type="Pfam" id="PF08241">
    <property type="entry name" value="Methyltransf_11"/>
    <property type="match status" value="1"/>
</dbReference>
<dbReference type="AlphaFoldDB" id="A0A1G8ZSY2"/>